<dbReference type="EMBL" id="CAJVPM010009030">
    <property type="protein sequence ID" value="CAG8560577.1"/>
    <property type="molecule type" value="Genomic_DNA"/>
</dbReference>
<comment type="caution">
    <text evidence="1">The sequence shown here is derived from an EMBL/GenBank/DDBJ whole genome shotgun (WGS) entry which is preliminary data.</text>
</comment>
<keyword evidence="2" id="KW-1185">Reference proteome</keyword>
<evidence type="ECO:0000313" key="2">
    <source>
        <dbReference type="Proteomes" id="UP000789860"/>
    </source>
</evidence>
<accession>A0ACA9M0K4</accession>
<organism evidence="1 2">
    <name type="scientific">Scutellospora calospora</name>
    <dbReference type="NCBI Taxonomy" id="85575"/>
    <lineage>
        <taxon>Eukaryota</taxon>
        <taxon>Fungi</taxon>
        <taxon>Fungi incertae sedis</taxon>
        <taxon>Mucoromycota</taxon>
        <taxon>Glomeromycotina</taxon>
        <taxon>Glomeromycetes</taxon>
        <taxon>Diversisporales</taxon>
        <taxon>Gigasporaceae</taxon>
        <taxon>Scutellospora</taxon>
    </lineage>
</organism>
<protein>
    <submittedName>
        <fullName evidence="1">6014_t:CDS:1</fullName>
    </submittedName>
</protein>
<name>A0ACA9M0K4_9GLOM</name>
<gene>
    <name evidence="1" type="ORF">SCALOS_LOCUS5491</name>
</gene>
<evidence type="ECO:0000313" key="1">
    <source>
        <dbReference type="EMBL" id="CAG8560577.1"/>
    </source>
</evidence>
<feature type="non-terminal residue" evidence="1">
    <location>
        <position position="362"/>
    </location>
</feature>
<sequence>MRYFNVQTEGLVRHLQNDHSLCWPEVCWIKENPELALQQPTLENYSINQINEFQKMIKTIFHLPAGQERLLKNSFYPSFGDLIKDFEVINKCQECYRFEKKHTKGLCNLCNLYINIGLQNRIINHNYQYQLTCNLNESLSLQENFMDKIKLAAKNIYGFKILKVEQELVINHYAINQKDTFFLMRTGGGKSLCFILPAILFDGLTIVISSLTALMKDQVAKLTILEIPSAALYTSSFETKIREEKIFEEVAMGFLKILYVTPEKIEKNTQFKIFLNCLYDQRKLRLVIDEAHYAWSKLGSLKLKYPEVPLLLLTATASSTNIETIRENLNIKNENFEIVRGINMVRHEISYQVINKKDKKDT</sequence>
<reference evidence="1" key="1">
    <citation type="submission" date="2021-06" db="EMBL/GenBank/DDBJ databases">
        <authorList>
            <person name="Kallberg Y."/>
            <person name="Tangrot J."/>
            <person name="Rosling A."/>
        </authorList>
    </citation>
    <scope>NUCLEOTIDE SEQUENCE</scope>
    <source>
        <strain evidence="1">AU212A</strain>
    </source>
</reference>
<proteinExistence type="predicted"/>
<dbReference type="Proteomes" id="UP000789860">
    <property type="component" value="Unassembled WGS sequence"/>
</dbReference>